<protein>
    <submittedName>
        <fullName evidence="7">Uncharacterized protein</fullName>
    </submittedName>
</protein>
<keyword evidence="2 5" id="KW-0378">Hydrolase</keyword>
<dbReference type="CDD" id="cd24003">
    <property type="entry name" value="ASKHA_NBD_GDA1_CD39_NTPase"/>
    <property type="match status" value="1"/>
</dbReference>
<sequence length="577" mass="64978">MHPTPPASPAPVAEPDGTPLSYIVVIDAGSKGTRAYLYAYSPNDRTKLINLPDWHKRIRPSIESFVLSAGLNYNNVSLYLTHLLFKINTILPIEQHYRTPIFFHSTAGFRLLEPDTQSTLLSHICTYLQTNTNYYIPHCDSHVSVITGEVEGLYSWITLNYLLSSTTTSSSPLLLQLGGGSAQIVYQTSTPIHSINGLTLHLPQGSINIFSNSYLGFGINQIRQDYQQSLTSSDTSTLIDPCLPLNYISTVTIDDKLYTLTGSADYSSCTNLIYDQISANFDSCASLTPFQLSQCMIPSYVDYNISQNTTFYAISGYAHIIKDIANLFNKDLSNPQERSSLPELTQKLCSSSIEQLQEFPNTNNLNNDKIASLCFNSIYVQALLQTGFNIPIDSPNLHFNKTFNNKKFTWILGRALLYALDDNTFNKTNSHYGFTYNLTPHAFINGAEQNNVPSRPQFNPDHKYDSNPFLKSPDFNPDETELIIQTSYPWLSISTIIIIIISSLIAIIIAFSKWTYIRRRIYSIFTKTRPLRSYSTKYNDSNLELAILPPNPNTIDSENSDWDIDYENDSDGIERAL</sequence>
<dbReference type="GO" id="GO:0016020">
    <property type="term" value="C:membrane"/>
    <property type="evidence" value="ECO:0007669"/>
    <property type="project" value="TreeGrafter"/>
</dbReference>
<keyword evidence="6" id="KW-0812">Transmembrane</keyword>
<evidence type="ECO:0000256" key="1">
    <source>
        <dbReference type="ARBA" id="ARBA00009283"/>
    </source>
</evidence>
<feature type="active site" description="Proton acceptor" evidence="3">
    <location>
        <position position="151"/>
    </location>
</feature>
<dbReference type="GO" id="GO:0005794">
    <property type="term" value="C:Golgi apparatus"/>
    <property type="evidence" value="ECO:0007669"/>
    <property type="project" value="UniProtKB-ARBA"/>
</dbReference>
<proteinExistence type="inferred from homology"/>
<evidence type="ECO:0000256" key="2">
    <source>
        <dbReference type="ARBA" id="ARBA00022801"/>
    </source>
</evidence>
<dbReference type="GO" id="GO:0046036">
    <property type="term" value="P:CTP metabolic process"/>
    <property type="evidence" value="ECO:0007669"/>
    <property type="project" value="TreeGrafter"/>
</dbReference>
<dbReference type="PANTHER" id="PTHR11782:SF121">
    <property type="entry name" value="NUCLEOSIDE-DIPHOSPHATASE MIG-23"/>
    <property type="match status" value="1"/>
</dbReference>
<dbReference type="GO" id="GO:0017111">
    <property type="term" value="F:ribonucleoside triphosphate phosphatase activity"/>
    <property type="evidence" value="ECO:0007669"/>
    <property type="project" value="TreeGrafter"/>
</dbReference>
<dbReference type="GO" id="GO:0006256">
    <property type="term" value="P:UDP catabolic process"/>
    <property type="evidence" value="ECO:0007669"/>
    <property type="project" value="TreeGrafter"/>
</dbReference>
<dbReference type="OrthoDB" id="6372431at2759"/>
<comment type="caution">
    <text evidence="7">The sequence shown here is derived from an EMBL/GenBank/DDBJ whole genome shotgun (WGS) entry which is preliminary data.</text>
</comment>
<comment type="similarity">
    <text evidence="1 5">Belongs to the GDA1/CD39 NTPase family.</text>
</comment>
<dbReference type="AlphaFoldDB" id="A0A4T0X4X8"/>
<evidence type="ECO:0000256" key="6">
    <source>
        <dbReference type="SAM" id="Phobius"/>
    </source>
</evidence>
<reference evidence="7 8" key="1">
    <citation type="journal article" date="2019" name="Front. Genet.">
        <title>Whole-Genome Sequencing of the Opportunistic Yeast Pathogen Candida inconspicua Uncovers Its Hybrid Origin.</title>
        <authorList>
            <person name="Mixao V."/>
            <person name="Hansen A.P."/>
            <person name="Saus E."/>
            <person name="Boekhout T."/>
            <person name="Lass-Florl C."/>
            <person name="Gabaldon T."/>
        </authorList>
    </citation>
    <scope>NUCLEOTIDE SEQUENCE [LARGE SCALE GENOMIC DNA]</scope>
    <source>
        <strain evidence="7 8">CBS 180</strain>
    </source>
</reference>
<keyword evidence="4" id="KW-0067">ATP-binding</keyword>
<keyword evidence="6" id="KW-1133">Transmembrane helix</keyword>
<dbReference type="GO" id="GO:0045134">
    <property type="term" value="F:UDP phosphatase activity"/>
    <property type="evidence" value="ECO:0007669"/>
    <property type="project" value="TreeGrafter"/>
</dbReference>
<dbReference type="STRING" id="52247.A0A4T0X4X8"/>
<dbReference type="GO" id="GO:0004382">
    <property type="term" value="F:GDP phosphatase activity"/>
    <property type="evidence" value="ECO:0007669"/>
    <property type="project" value="TreeGrafter"/>
</dbReference>
<evidence type="ECO:0000256" key="5">
    <source>
        <dbReference type="RuleBase" id="RU003833"/>
    </source>
</evidence>
<dbReference type="Proteomes" id="UP000307173">
    <property type="component" value="Unassembled WGS sequence"/>
</dbReference>
<feature type="binding site" evidence="4">
    <location>
        <begin position="179"/>
        <end position="183"/>
    </location>
    <ligand>
        <name>ATP</name>
        <dbReference type="ChEBI" id="CHEBI:30616"/>
    </ligand>
</feature>
<dbReference type="GO" id="GO:0005524">
    <property type="term" value="F:ATP binding"/>
    <property type="evidence" value="ECO:0007669"/>
    <property type="project" value="UniProtKB-KW"/>
</dbReference>
<gene>
    <name evidence="7" type="ORF">CANINC_001100</name>
</gene>
<keyword evidence="6" id="KW-0472">Membrane</keyword>
<dbReference type="EMBL" id="SELW01000165">
    <property type="protein sequence ID" value="TID30313.1"/>
    <property type="molecule type" value="Genomic_DNA"/>
</dbReference>
<organism evidence="7 8">
    <name type="scientific">Pichia inconspicua</name>
    <dbReference type="NCBI Taxonomy" id="52247"/>
    <lineage>
        <taxon>Eukaryota</taxon>
        <taxon>Fungi</taxon>
        <taxon>Dikarya</taxon>
        <taxon>Ascomycota</taxon>
        <taxon>Saccharomycotina</taxon>
        <taxon>Pichiomycetes</taxon>
        <taxon>Pichiales</taxon>
        <taxon>Pichiaceae</taxon>
        <taxon>Pichia</taxon>
    </lineage>
</organism>
<evidence type="ECO:0000256" key="4">
    <source>
        <dbReference type="PIRSR" id="PIRSR600407-2"/>
    </source>
</evidence>
<dbReference type="InterPro" id="IPR000407">
    <property type="entry name" value="GDA1_CD39_NTPase"/>
</dbReference>
<evidence type="ECO:0000313" key="8">
    <source>
        <dbReference type="Proteomes" id="UP000307173"/>
    </source>
</evidence>
<keyword evidence="4" id="KW-0547">Nucleotide-binding</keyword>
<dbReference type="PANTHER" id="PTHR11782">
    <property type="entry name" value="ADENOSINE/GUANOSINE DIPHOSPHATASE"/>
    <property type="match status" value="1"/>
</dbReference>
<keyword evidence="8" id="KW-1185">Reference proteome</keyword>
<accession>A0A4T0X4X8</accession>
<dbReference type="Gene3D" id="3.30.420.150">
    <property type="entry name" value="Exopolyphosphatase. Domain 2"/>
    <property type="match status" value="1"/>
</dbReference>
<evidence type="ECO:0000313" key="7">
    <source>
        <dbReference type="EMBL" id="TID30313.1"/>
    </source>
</evidence>
<name>A0A4T0X4X8_9ASCO</name>
<dbReference type="PROSITE" id="PS01238">
    <property type="entry name" value="GDA1_CD39_NTPASE"/>
    <property type="match status" value="1"/>
</dbReference>
<dbReference type="Gene3D" id="3.30.420.40">
    <property type="match status" value="1"/>
</dbReference>
<feature type="transmembrane region" description="Helical" evidence="6">
    <location>
        <begin position="488"/>
        <end position="511"/>
    </location>
</feature>
<dbReference type="Pfam" id="PF01150">
    <property type="entry name" value="GDA1_CD39"/>
    <property type="match status" value="1"/>
</dbReference>
<evidence type="ECO:0000256" key="3">
    <source>
        <dbReference type="PIRSR" id="PIRSR600407-1"/>
    </source>
</evidence>